<dbReference type="SFLD" id="SFLDG01018">
    <property type="entry name" value="Squalene/Phytoene_Synthase_Lik"/>
    <property type="match status" value="1"/>
</dbReference>
<evidence type="ECO:0000313" key="3">
    <source>
        <dbReference type="EMBL" id="MEU8135507.1"/>
    </source>
</evidence>
<comment type="pathway">
    <text evidence="1">Carotenoid biosynthesis; phytoene biosynthesis.</text>
</comment>
<dbReference type="PROSITE" id="PS01044">
    <property type="entry name" value="SQUALEN_PHYTOEN_SYN_1"/>
    <property type="match status" value="1"/>
</dbReference>
<gene>
    <name evidence="3" type="primary">hpnD</name>
    <name evidence="3" type="ORF">AB0C36_18535</name>
</gene>
<evidence type="ECO:0000256" key="1">
    <source>
        <dbReference type="ARBA" id="ARBA00004684"/>
    </source>
</evidence>
<sequence>MDVDASYAYCERLTRNQARNFYYGIRLLPEPKRLALSAVYAFAREVDDIGDGDLPLETKVAELGRMRAQLEDLAAYRDPVCTALADAAHRYPIPLSALDELIDGVEMDLKETQYQTFEQLTVYCRCVAGAVGRLSLGIFGSTDPERAPELADTLGIALQVTNILRDIKEDKDNGRVYLPREDLAKFGLEDAWEPEGAFVPGAAFDDLVRFEGERARRLFDEGLRLLPLLDRRSAASAGAMAGIYRRLLTRIVAEPSVVLTGRQSLPGWEKAEIAVRGLSGLPVGERSAFTAVPQNVARVTRSTEKFLMRGTRSGEKHFKGE</sequence>
<dbReference type="SFLD" id="SFLDG01212">
    <property type="entry name" value="Phytoene_synthase_like"/>
    <property type="match status" value="1"/>
</dbReference>
<comment type="caution">
    <text evidence="3">The sequence shown here is derived from an EMBL/GenBank/DDBJ whole genome shotgun (WGS) entry which is preliminary data.</text>
</comment>
<dbReference type="Proteomes" id="UP001551482">
    <property type="component" value="Unassembled WGS sequence"/>
</dbReference>
<keyword evidence="2 3" id="KW-0808">Transferase</keyword>
<dbReference type="CDD" id="cd00683">
    <property type="entry name" value="Trans_IPPS_HH"/>
    <property type="match status" value="1"/>
</dbReference>
<dbReference type="GO" id="GO:0016740">
    <property type="term" value="F:transferase activity"/>
    <property type="evidence" value="ECO:0007669"/>
    <property type="project" value="UniProtKB-KW"/>
</dbReference>
<dbReference type="PANTHER" id="PTHR31480">
    <property type="entry name" value="BIFUNCTIONAL LYCOPENE CYCLASE/PHYTOENE SYNTHASE"/>
    <property type="match status" value="1"/>
</dbReference>
<dbReference type="InterPro" id="IPR002060">
    <property type="entry name" value="Squ/phyt_synthse"/>
</dbReference>
<dbReference type="NCBIfam" id="TIGR03465">
    <property type="entry name" value="HpnD"/>
    <property type="match status" value="1"/>
</dbReference>
<evidence type="ECO:0000313" key="4">
    <source>
        <dbReference type="Proteomes" id="UP001551482"/>
    </source>
</evidence>
<dbReference type="Gene3D" id="1.10.600.10">
    <property type="entry name" value="Farnesyl Diphosphate Synthase"/>
    <property type="match status" value="1"/>
</dbReference>
<dbReference type="RefSeq" id="WP_358355314.1">
    <property type="nucleotide sequence ID" value="NZ_JBEZFP010000044.1"/>
</dbReference>
<organism evidence="3 4">
    <name type="scientific">Streptodolium elevatio</name>
    <dbReference type="NCBI Taxonomy" id="3157996"/>
    <lineage>
        <taxon>Bacteria</taxon>
        <taxon>Bacillati</taxon>
        <taxon>Actinomycetota</taxon>
        <taxon>Actinomycetes</taxon>
        <taxon>Kitasatosporales</taxon>
        <taxon>Streptomycetaceae</taxon>
        <taxon>Streptodolium</taxon>
    </lineage>
</organism>
<proteinExistence type="predicted"/>
<evidence type="ECO:0000256" key="2">
    <source>
        <dbReference type="ARBA" id="ARBA00022679"/>
    </source>
</evidence>
<protein>
    <submittedName>
        <fullName evidence="3">Presqualene diphosphate synthase HpnD</fullName>
        <ecNumber evidence="3">2.5.1.103</ecNumber>
    </submittedName>
</protein>
<dbReference type="InterPro" id="IPR044843">
    <property type="entry name" value="Trans_IPPS_bact-type"/>
</dbReference>
<dbReference type="InterPro" id="IPR017828">
    <property type="entry name" value="SQ_synth_HpnD-like"/>
</dbReference>
<dbReference type="InterPro" id="IPR008949">
    <property type="entry name" value="Isoprenoid_synthase_dom_sf"/>
</dbReference>
<reference evidence="3 4" key="1">
    <citation type="submission" date="2024-06" db="EMBL/GenBank/DDBJ databases">
        <title>The Natural Products Discovery Center: Release of the First 8490 Sequenced Strains for Exploring Actinobacteria Biosynthetic Diversity.</title>
        <authorList>
            <person name="Kalkreuter E."/>
            <person name="Kautsar S.A."/>
            <person name="Yang D."/>
            <person name="Bader C.D."/>
            <person name="Teijaro C.N."/>
            <person name="Fluegel L."/>
            <person name="Davis C.M."/>
            <person name="Simpson J.R."/>
            <person name="Lauterbach L."/>
            <person name="Steele A.D."/>
            <person name="Gui C."/>
            <person name="Meng S."/>
            <person name="Li G."/>
            <person name="Viehrig K."/>
            <person name="Ye F."/>
            <person name="Su P."/>
            <person name="Kiefer A.F."/>
            <person name="Nichols A."/>
            <person name="Cepeda A.J."/>
            <person name="Yan W."/>
            <person name="Fan B."/>
            <person name="Jiang Y."/>
            <person name="Adhikari A."/>
            <person name="Zheng C.-J."/>
            <person name="Schuster L."/>
            <person name="Cowan T.M."/>
            <person name="Smanski M.J."/>
            <person name="Chevrette M.G."/>
            <person name="De Carvalho L.P.S."/>
            <person name="Shen B."/>
        </authorList>
    </citation>
    <scope>NUCLEOTIDE SEQUENCE [LARGE SCALE GENOMIC DNA]</scope>
    <source>
        <strain evidence="3 4">NPDC048946</strain>
    </source>
</reference>
<dbReference type="SUPFAM" id="SSF48576">
    <property type="entry name" value="Terpenoid synthases"/>
    <property type="match status" value="1"/>
</dbReference>
<dbReference type="InterPro" id="IPR019845">
    <property type="entry name" value="Squalene/phytoene_synthase_CS"/>
</dbReference>
<keyword evidence="4" id="KW-1185">Reference proteome</keyword>
<dbReference type="EC" id="2.5.1.103" evidence="3"/>
<name>A0ABV3DJ91_9ACTN</name>
<dbReference type="InterPro" id="IPR033904">
    <property type="entry name" value="Trans_IPPS_HH"/>
</dbReference>
<dbReference type="PROSITE" id="PS01045">
    <property type="entry name" value="SQUALEN_PHYTOEN_SYN_2"/>
    <property type="match status" value="1"/>
</dbReference>
<dbReference type="EMBL" id="JBEZFP010000044">
    <property type="protein sequence ID" value="MEU8135507.1"/>
    <property type="molecule type" value="Genomic_DNA"/>
</dbReference>
<accession>A0ABV3DJ91</accession>
<dbReference type="Pfam" id="PF00494">
    <property type="entry name" value="SQS_PSY"/>
    <property type="match status" value="1"/>
</dbReference>
<dbReference type="SFLD" id="SFLDS00005">
    <property type="entry name" value="Isoprenoid_Synthase_Type_I"/>
    <property type="match status" value="1"/>
</dbReference>